<sequence>DVLLLSITDARHPLEAFREEVPKAGEEEFDLEPEALPENFLQSIPKDLRKKIVEGSKGTDRSANDYHVARRLLQKGYSAGQILTVFLTTTYVVSEKTTEKGIGYATRTIQSALKEERKPGAGSLAALAEGLHWIDGKRRKEVDPDYAFTGPVIKWLRDHGMEFLRDVQAGNGYVFWQGRVISGDKDDRELKDFIYEQAGLSETSWDSRKLRESISHEARVHGKDVILHTWITFDTITCKGYILPNPRSGSVIMLTAGKIELGSNGADGYLLRPSMLSLAVSPDFSADKAKGLATLVNVLTSKFACSDEARQLLTCYMIGILLREFAISDLIPILHVTGASGGGKSWALKLITAWLYGRPLLLRSTQAASYAISNSDPLLALDDYETLDQEWQGRLLTGATGLVRTKMSSVAQNTAVLQEGTTTFALTSINPLPTDTLRRRAAVVEVDSDKYATKDFNSTTTIGEIEQTRNETWSAVLKLIAEDILPEMIEGSARKNIVQVQEMIQVVENRSLAAYLTIMWLIGKAINKYVPGFMPTDLEETTRIWAQILRLQSHAEFVERDPLILMVDMTYEEMFKVGGDYSLLRGIDVKPVLDAGRLLGFMGTGSELHATFASVCRTHGLRYDMT</sequence>
<comment type="caution">
    <text evidence="1">The sequence shown here is derived from an EMBL/GenBank/DDBJ whole genome shotgun (WGS) entry which is preliminary data.</text>
</comment>
<protein>
    <recommendedName>
        <fullName evidence="2">DUF927 domain-containing protein</fullName>
    </recommendedName>
</protein>
<reference evidence="1" key="1">
    <citation type="journal article" date="2015" name="Nature">
        <title>Complex archaea that bridge the gap between prokaryotes and eukaryotes.</title>
        <authorList>
            <person name="Spang A."/>
            <person name="Saw J.H."/>
            <person name="Jorgensen S.L."/>
            <person name="Zaremba-Niedzwiedzka K."/>
            <person name="Martijn J."/>
            <person name="Lind A.E."/>
            <person name="van Eijk R."/>
            <person name="Schleper C."/>
            <person name="Guy L."/>
            <person name="Ettema T.J."/>
        </authorList>
    </citation>
    <scope>NUCLEOTIDE SEQUENCE</scope>
</reference>
<dbReference type="Gene3D" id="1.10.1240.50">
    <property type="match status" value="1"/>
</dbReference>
<organism evidence="1">
    <name type="scientific">marine sediment metagenome</name>
    <dbReference type="NCBI Taxonomy" id="412755"/>
    <lineage>
        <taxon>unclassified sequences</taxon>
        <taxon>metagenomes</taxon>
        <taxon>ecological metagenomes</taxon>
    </lineage>
</organism>
<feature type="non-terminal residue" evidence="1">
    <location>
        <position position="1"/>
    </location>
</feature>
<name>A0A0F9GCT1_9ZZZZ</name>
<gene>
    <name evidence="1" type="ORF">LCGC14_2199830</name>
</gene>
<proteinExistence type="predicted"/>
<feature type="non-terminal residue" evidence="1">
    <location>
        <position position="626"/>
    </location>
</feature>
<accession>A0A0F9GCT1</accession>
<evidence type="ECO:0008006" key="2">
    <source>
        <dbReference type="Google" id="ProtNLM"/>
    </source>
</evidence>
<dbReference type="EMBL" id="LAZR01028961">
    <property type="protein sequence ID" value="KKL60987.1"/>
    <property type="molecule type" value="Genomic_DNA"/>
</dbReference>
<dbReference type="AlphaFoldDB" id="A0A0F9GCT1"/>
<evidence type="ECO:0000313" key="1">
    <source>
        <dbReference type="EMBL" id="KKL60987.1"/>
    </source>
</evidence>